<evidence type="ECO:0000256" key="2">
    <source>
        <dbReference type="ARBA" id="ARBA00023043"/>
    </source>
</evidence>
<dbReference type="PROSITE" id="PS50088">
    <property type="entry name" value="ANK_REPEAT"/>
    <property type="match status" value="5"/>
</dbReference>
<dbReference type="EMBL" id="JAUSUB010000008">
    <property type="protein sequence ID" value="MDQ0270423.1"/>
    <property type="molecule type" value="Genomic_DNA"/>
</dbReference>
<dbReference type="Pfam" id="PF12796">
    <property type="entry name" value="Ank_2"/>
    <property type="match status" value="2"/>
</dbReference>
<feature type="region of interest" description="Disordered" evidence="4">
    <location>
        <begin position="25"/>
        <end position="45"/>
    </location>
</feature>
<comment type="caution">
    <text evidence="6">The sequence shown here is derived from an EMBL/GenBank/DDBJ whole genome shotgun (WGS) entry which is preliminary data.</text>
</comment>
<evidence type="ECO:0000256" key="5">
    <source>
        <dbReference type="SAM" id="SignalP"/>
    </source>
</evidence>
<dbReference type="SUPFAM" id="SSF48403">
    <property type="entry name" value="Ankyrin repeat"/>
    <property type="match status" value="1"/>
</dbReference>
<keyword evidence="1" id="KW-0677">Repeat</keyword>
<evidence type="ECO:0000313" key="6">
    <source>
        <dbReference type="EMBL" id="MDQ0270423.1"/>
    </source>
</evidence>
<feature type="chain" id="PRO_5045095065" evidence="5">
    <location>
        <begin position="22"/>
        <end position="240"/>
    </location>
</feature>
<accession>A0ABU0AJ22</accession>
<feature type="compositionally biased region" description="Basic and acidic residues" evidence="4">
    <location>
        <begin position="30"/>
        <end position="45"/>
    </location>
</feature>
<dbReference type="PANTHER" id="PTHR24188:SF29">
    <property type="entry name" value="GH09064P"/>
    <property type="match status" value="1"/>
</dbReference>
<dbReference type="InterPro" id="IPR036770">
    <property type="entry name" value="Ankyrin_rpt-contain_sf"/>
</dbReference>
<dbReference type="Proteomes" id="UP001238088">
    <property type="component" value="Unassembled WGS sequence"/>
</dbReference>
<reference evidence="6 7" key="1">
    <citation type="submission" date="2023-07" db="EMBL/GenBank/DDBJ databases">
        <title>Genomic Encyclopedia of Type Strains, Phase IV (KMG-IV): sequencing the most valuable type-strain genomes for metagenomic binning, comparative biology and taxonomic classification.</title>
        <authorList>
            <person name="Goeker M."/>
        </authorList>
    </citation>
    <scope>NUCLEOTIDE SEQUENCE [LARGE SCALE GENOMIC DNA]</scope>
    <source>
        <strain evidence="6 7">DSM 23494</strain>
    </source>
</reference>
<evidence type="ECO:0000256" key="3">
    <source>
        <dbReference type="PROSITE-ProRule" id="PRU00023"/>
    </source>
</evidence>
<evidence type="ECO:0000256" key="4">
    <source>
        <dbReference type="SAM" id="MobiDB-lite"/>
    </source>
</evidence>
<feature type="repeat" description="ANK" evidence="3">
    <location>
        <begin position="177"/>
        <end position="214"/>
    </location>
</feature>
<feature type="repeat" description="ANK" evidence="3">
    <location>
        <begin position="215"/>
        <end position="240"/>
    </location>
</feature>
<gene>
    <name evidence="6" type="ORF">J2S17_002298</name>
</gene>
<feature type="repeat" description="ANK" evidence="3">
    <location>
        <begin position="44"/>
        <end position="76"/>
    </location>
</feature>
<feature type="repeat" description="ANK" evidence="3">
    <location>
        <begin position="110"/>
        <end position="142"/>
    </location>
</feature>
<feature type="signal peptide" evidence="5">
    <location>
        <begin position="1"/>
        <end position="21"/>
    </location>
</feature>
<dbReference type="PANTHER" id="PTHR24188">
    <property type="entry name" value="ANKYRIN REPEAT PROTEIN"/>
    <property type="match status" value="1"/>
</dbReference>
<evidence type="ECO:0000313" key="7">
    <source>
        <dbReference type="Proteomes" id="UP001238088"/>
    </source>
</evidence>
<keyword evidence="7" id="KW-1185">Reference proteome</keyword>
<keyword evidence="2 3" id="KW-0040">ANK repeat</keyword>
<feature type="repeat" description="ANK" evidence="3">
    <location>
        <begin position="77"/>
        <end position="109"/>
    </location>
</feature>
<protein>
    <submittedName>
        <fullName evidence="6">Ankyrin repeat protein</fullName>
    </submittedName>
</protein>
<dbReference type="PRINTS" id="PR01415">
    <property type="entry name" value="ANKYRIN"/>
</dbReference>
<sequence>MMIIYRISIILFIFLMAGCQANSNTSEDISTEKHQQKEQGEDKKMDQEIILSAENGDVEKVKKLIKTGANIDATDESGRTAVLAAAQNNRVDTVKLLIQEGVDINIRNDNSDNVLLYAGAEGQLDIVKLAIEAGADTTLTNRFGGTALIPASDRGHDEVVNQLLAHSDIDVDHINHLNWTALLEAVILGDGSGDYQKIVQLLVDHGADVHIADKDGVTPLEHAESRGYHEIANILKQAGA</sequence>
<dbReference type="PROSITE" id="PS50297">
    <property type="entry name" value="ANK_REP_REGION"/>
    <property type="match status" value="2"/>
</dbReference>
<dbReference type="InterPro" id="IPR002110">
    <property type="entry name" value="Ankyrin_rpt"/>
</dbReference>
<name>A0ABU0AJ22_9BACI</name>
<evidence type="ECO:0000256" key="1">
    <source>
        <dbReference type="ARBA" id="ARBA00022737"/>
    </source>
</evidence>
<organism evidence="6 7">
    <name type="scientific">Cytobacillus purgationiresistens</name>
    <dbReference type="NCBI Taxonomy" id="863449"/>
    <lineage>
        <taxon>Bacteria</taxon>
        <taxon>Bacillati</taxon>
        <taxon>Bacillota</taxon>
        <taxon>Bacilli</taxon>
        <taxon>Bacillales</taxon>
        <taxon>Bacillaceae</taxon>
        <taxon>Cytobacillus</taxon>
    </lineage>
</organism>
<proteinExistence type="predicted"/>
<dbReference type="SMART" id="SM00248">
    <property type="entry name" value="ANK"/>
    <property type="match status" value="6"/>
</dbReference>
<keyword evidence="5" id="KW-0732">Signal</keyword>
<dbReference type="Gene3D" id="1.25.40.20">
    <property type="entry name" value="Ankyrin repeat-containing domain"/>
    <property type="match status" value="2"/>
</dbReference>
<dbReference type="PROSITE" id="PS51257">
    <property type="entry name" value="PROKAR_LIPOPROTEIN"/>
    <property type="match status" value="1"/>
</dbReference>